<evidence type="ECO:0000256" key="1">
    <source>
        <dbReference type="ARBA" id="ARBA00000085"/>
    </source>
</evidence>
<dbReference type="InterPro" id="IPR013655">
    <property type="entry name" value="PAS_fold_3"/>
</dbReference>
<comment type="function">
    <text evidence="9">May play the central regulatory role in sporulation. It may be an element of the effector pathway responsible for the activation of sporulation genes in response to nutritional stress. Spo0A may act in concert with spo0H (a sigma factor) to control the expression of some genes that are critical to the sporulation process.</text>
</comment>
<dbReference type="InterPro" id="IPR003661">
    <property type="entry name" value="HisK_dim/P_dom"/>
</dbReference>
<evidence type="ECO:0000256" key="9">
    <source>
        <dbReference type="ARBA" id="ARBA00024867"/>
    </source>
</evidence>
<dbReference type="STRING" id="1123282.SAMN02745823_00381"/>
<protein>
    <recommendedName>
        <fullName evidence="4">Stage 0 sporulation protein A homolog</fullName>
        <ecNumber evidence="3">2.7.13.3</ecNumber>
    </recommendedName>
</protein>
<dbReference type="CDD" id="cd17580">
    <property type="entry name" value="REC_2_DhkD-like"/>
    <property type="match status" value="1"/>
</dbReference>
<dbReference type="PROSITE" id="PS50109">
    <property type="entry name" value="HIS_KIN"/>
    <property type="match status" value="1"/>
</dbReference>
<dbReference type="SUPFAM" id="SSF55781">
    <property type="entry name" value="GAF domain-like"/>
    <property type="match status" value="2"/>
</dbReference>
<evidence type="ECO:0000259" key="12">
    <source>
        <dbReference type="PROSITE" id="PS50109"/>
    </source>
</evidence>
<dbReference type="Gene3D" id="3.40.50.2300">
    <property type="match status" value="1"/>
</dbReference>
<dbReference type="GO" id="GO:0016020">
    <property type="term" value="C:membrane"/>
    <property type="evidence" value="ECO:0007669"/>
    <property type="project" value="UniProtKB-SubCell"/>
</dbReference>
<dbReference type="SMART" id="SM00448">
    <property type="entry name" value="REC"/>
    <property type="match status" value="1"/>
</dbReference>
<dbReference type="Gene3D" id="3.30.450.40">
    <property type="match status" value="2"/>
</dbReference>
<dbReference type="InterPro" id="IPR004358">
    <property type="entry name" value="Sig_transdc_His_kin-like_C"/>
</dbReference>
<evidence type="ECO:0000256" key="8">
    <source>
        <dbReference type="ARBA" id="ARBA00023012"/>
    </source>
</evidence>
<dbReference type="PANTHER" id="PTHR43547">
    <property type="entry name" value="TWO-COMPONENT HISTIDINE KINASE"/>
    <property type="match status" value="1"/>
</dbReference>
<evidence type="ECO:0000256" key="4">
    <source>
        <dbReference type="ARBA" id="ARBA00018672"/>
    </source>
</evidence>
<feature type="domain" description="PAC" evidence="14">
    <location>
        <begin position="297"/>
        <end position="350"/>
    </location>
</feature>
<evidence type="ECO:0000256" key="7">
    <source>
        <dbReference type="ARBA" id="ARBA00022777"/>
    </source>
</evidence>
<keyword evidence="5 10" id="KW-0597">Phosphoprotein</keyword>
<dbReference type="SUPFAM" id="SSF52172">
    <property type="entry name" value="CheY-like"/>
    <property type="match status" value="1"/>
</dbReference>
<evidence type="ECO:0000256" key="3">
    <source>
        <dbReference type="ARBA" id="ARBA00012438"/>
    </source>
</evidence>
<dbReference type="EMBL" id="FQXV01000001">
    <property type="protein sequence ID" value="SHH58648.1"/>
    <property type="molecule type" value="Genomic_DNA"/>
</dbReference>
<dbReference type="InterPro" id="IPR003018">
    <property type="entry name" value="GAF"/>
</dbReference>
<dbReference type="PROSITE" id="PS50113">
    <property type="entry name" value="PAC"/>
    <property type="match status" value="1"/>
</dbReference>
<dbReference type="InterPro" id="IPR011006">
    <property type="entry name" value="CheY-like_superfamily"/>
</dbReference>
<keyword evidence="6" id="KW-0808">Transferase</keyword>
<dbReference type="Pfam" id="PF00512">
    <property type="entry name" value="HisKA"/>
    <property type="match status" value="1"/>
</dbReference>
<dbReference type="InterPro" id="IPR035965">
    <property type="entry name" value="PAS-like_dom_sf"/>
</dbReference>
<evidence type="ECO:0000256" key="11">
    <source>
        <dbReference type="SAM" id="Coils"/>
    </source>
</evidence>
<evidence type="ECO:0000256" key="6">
    <source>
        <dbReference type="ARBA" id="ARBA00022679"/>
    </source>
</evidence>
<dbReference type="PROSITE" id="PS50110">
    <property type="entry name" value="RESPONSE_REGULATORY"/>
    <property type="match status" value="1"/>
</dbReference>
<dbReference type="EC" id="2.7.13.3" evidence="3"/>
<dbReference type="SMART" id="SM00387">
    <property type="entry name" value="HATPase_c"/>
    <property type="match status" value="1"/>
</dbReference>
<evidence type="ECO:0000259" key="13">
    <source>
        <dbReference type="PROSITE" id="PS50110"/>
    </source>
</evidence>
<keyword evidence="11" id="KW-0175">Coiled coil</keyword>
<dbReference type="Gene3D" id="3.30.565.10">
    <property type="entry name" value="Histidine kinase-like ATPase, C-terminal domain"/>
    <property type="match status" value="1"/>
</dbReference>
<evidence type="ECO:0000256" key="5">
    <source>
        <dbReference type="ARBA" id="ARBA00022553"/>
    </source>
</evidence>
<dbReference type="GO" id="GO:0000155">
    <property type="term" value="F:phosphorelay sensor kinase activity"/>
    <property type="evidence" value="ECO:0007669"/>
    <property type="project" value="InterPro"/>
</dbReference>
<dbReference type="Pfam" id="PF02518">
    <property type="entry name" value="HATPase_c"/>
    <property type="match status" value="1"/>
</dbReference>
<dbReference type="SUPFAM" id="SSF55785">
    <property type="entry name" value="PYP-like sensor domain (PAS domain)"/>
    <property type="match status" value="1"/>
</dbReference>
<accession>A0A1M5U6U2</accession>
<dbReference type="CDD" id="cd16922">
    <property type="entry name" value="HATPase_EvgS-ArcB-TorS-like"/>
    <property type="match status" value="1"/>
</dbReference>
<keyword evidence="16" id="KW-1185">Reference proteome</keyword>
<dbReference type="InterPro" id="IPR036890">
    <property type="entry name" value="HATPase_C_sf"/>
</dbReference>
<dbReference type="Pfam" id="PF08447">
    <property type="entry name" value="PAS_3"/>
    <property type="match status" value="1"/>
</dbReference>
<gene>
    <name evidence="15" type="ORF">SAMN02745823_00381</name>
</gene>
<dbReference type="PANTHER" id="PTHR43547:SF2">
    <property type="entry name" value="HYBRID SIGNAL TRANSDUCTION HISTIDINE KINASE C"/>
    <property type="match status" value="1"/>
</dbReference>
<dbReference type="PRINTS" id="PR00344">
    <property type="entry name" value="BCTRLSENSOR"/>
</dbReference>
<sequence>MTAEKKTGHDGPLHEIPSRDGRGVELIQKQLLSHSKFQNYILNLSNSFIRSDFTRIDNVITDSLNHLCEFYSYDHSSIWAYDDAQETITCVYSCKSHAESLMNNEWRVLQYDRVADLFDFKNFERPYFLKLEDYKTSDISFGRILRDSGVKALYMFPLINEGAAIGGVVLATRKEYEELDENIYTAGQLYCTLISNVLIRKRQETAFKEAEALAREARILKEKEYEYLQMIDGSTVASWICDYEQGSLKYSAAWRKRIGGENIPDDKFMAFIEGLIQPDDLKRTQLERNLIFTLGQEKFRHEYRIKMEDDYIWVLDQGKIMYNEDGMPKKVYGTTMDINETKKAIRELEEIKDDLAAEVRALNTMHRLHSRFIIHDNIDDVCHEILNAAIFLSDAQKGCIHILEEDQETLIMVYEQGFDNDFVREHGTTKIGETIYTELPRENKRLVAEDIDAHDSIAQNPIYAFLKKWSVESLQATPLYSSTGHFVGVLSTHYTSRKQLNDREKRIFDMLARMAADVIEKVRTERALFESEQNALKLVDKLKKADKNKNQFIGILSHELRNPLATIVTGLSLFKLSPDGALLQSTCEILDRQVRQLTRLVDDLLDLTRFNNNKIRLKKESFSLNALLRGTAEDLAPAFDNKNIGLRTDLDCAGDIFADPVRIKQITENLLFNALRYTNEGGTCTLSAQRHRDEVSIRVKDSGIGICPEIISVIFEPFVQADSSMARPEGGLGLGLAIVKNIAELHGGSVSAHSEGPGRGAEFTIRLPLAAGVAAGDKPPETPLQDSRRNILFIDDNRDFAEIICALMTEWGYAAAYATDGRDGVRQAAETHPDVIFCDIGLPWMNGYDVAKKIRRASDLQRPVLIALTGYVSDRDREMALEAGFDYHMAKPLDAEMLRALLSRLE</sequence>
<proteinExistence type="predicted"/>
<reference evidence="15 16" key="1">
    <citation type="submission" date="2016-11" db="EMBL/GenBank/DDBJ databases">
        <authorList>
            <person name="Jaros S."/>
            <person name="Januszkiewicz K."/>
            <person name="Wedrychowicz H."/>
        </authorList>
    </citation>
    <scope>NUCLEOTIDE SEQUENCE [LARGE SCALE GENOMIC DNA]</scope>
    <source>
        <strain evidence="15 16">DSM 10068</strain>
    </source>
</reference>
<name>A0A1M5U6U2_9FIRM</name>
<evidence type="ECO:0000313" key="15">
    <source>
        <dbReference type="EMBL" id="SHH58648.1"/>
    </source>
</evidence>
<dbReference type="CDD" id="cd00082">
    <property type="entry name" value="HisKA"/>
    <property type="match status" value="1"/>
</dbReference>
<dbReference type="InterPro" id="IPR005467">
    <property type="entry name" value="His_kinase_dom"/>
</dbReference>
<dbReference type="SMART" id="SM00388">
    <property type="entry name" value="HisKA"/>
    <property type="match status" value="1"/>
</dbReference>
<evidence type="ECO:0000256" key="10">
    <source>
        <dbReference type="PROSITE-ProRule" id="PRU00169"/>
    </source>
</evidence>
<dbReference type="Proteomes" id="UP000183995">
    <property type="component" value="Unassembled WGS sequence"/>
</dbReference>
<dbReference type="InterPro" id="IPR003594">
    <property type="entry name" value="HATPase_dom"/>
</dbReference>
<dbReference type="InterPro" id="IPR029016">
    <property type="entry name" value="GAF-like_dom_sf"/>
</dbReference>
<dbReference type="Pfam" id="PF13185">
    <property type="entry name" value="GAF_2"/>
    <property type="match status" value="1"/>
</dbReference>
<evidence type="ECO:0000259" key="14">
    <source>
        <dbReference type="PROSITE" id="PS50113"/>
    </source>
</evidence>
<dbReference type="InterPro" id="IPR000700">
    <property type="entry name" value="PAS-assoc_C"/>
</dbReference>
<comment type="subcellular location">
    <subcellularLocation>
        <location evidence="2">Membrane</location>
    </subcellularLocation>
</comment>
<dbReference type="SUPFAM" id="SSF55874">
    <property type="entry name" value="ATPase domain of HSP90 chaperone/DNA topoisomerase II/histidine kinase"/>
    <property type="match status" value="1"/>
</dbReference>
<organism evidence="15 16">
    <name type="scientific">Sporobacter termitidis DSM 10068</name>
    <dbReference type="NCBI Taxonomy" id="1123282"/>
    <lineage>
        <taxon>Bacteria</taxon>
        <taxon>Bacillati</taxon>
        <taxon>Bacillota</taxon>
        <taxon>Clostridia</taxon>
        <taxon>Eubacteriales</taxon>
        <taxon>Oscillospiraceae</taxon>
        <taxon>Sporobacter</taxon>
    </lineage>
</organism>
<feature type="domain" description="Response regulatory" evidence="13">
    <location>
        <begin position="790"/>
        <end position="906"/>
    </location>
</feature>
<dbReference type="Gene3D" id="1.10.287.130">
    <property type="match status" value="1"/>
</dbReference>
<dbReference type="AlphaFoldDB" id="A0A1M5U6U2"/>
<dbReference type="FunFam" id="3.30.565.10:FF:000006">
    <property type="entry name" value="Sensor histidine kinase WalK"/>
    <property type="match status" value="1"/>
</dbReference>
<dbReference type="Gene3D" id="3.30.450.20">
    <property type="entry name" value="PAS domain"/>
    <property type="match status" value="1"/>
</dbReference>
<evidence type="ECO:0000313" key="16">
    <source>
        <dbReference type="Proteomes" id="UP000183995"/>
    </source>
</evidence>
<feature type="modified residue" description="4-aspartylphosphate" evidence="10">
    <location>
        <position position="839"/>
    </location>
</feature>
<comment type="catalytic activity">
    <reaction evidence="1">
        <text>ATP + protein L-histidine = ADP + protein N-phospho-L-histidine.</text>
        <dbReference type="EC" id="2.7.13.3"/>
    </reaction>
</comment>
<feature type="coiled-coil region" evidence="11">
    <location>
        <begin position="338"/>
        <end position="365"/>
    </location>
</feature>
<keyword evidence="7 15" id="KW-0418">Kinase</keyword>
<evidence type="ECO:0000256" key="2">
    <source>
        <dbReference type="ARBA" id="ARBA00004370"/>
    </source>
</evidence>
<keyword evidence="8" id="KW-0902">Two-component regulatory system</keyword>
<dbReference type="SUPFAM" id="SSF47384">
    <property type="entry name" value="Homodimeric domain of signal transducing histidine kinase"/>
    <property type="match status" value="1"/>
</dbReference>
<dbReference type="InterPro" id="IPR036097">
    <property type="entry name" value="HisK_dim/P_sf"/>
</dbReference>
<dbReference type="Pfam" id="PF00072">
    <property type="entry name" value="Response_reg"/>
    <property type="match status" value="1"/>
</dbReference>
<feature type="domain" description="Histidine kinase" evidence="12">
    <location>
        <begin position="555"/>
        <end position="771"/>
    </location>
</feature>
<dbReference type="SMART" id="SM00065">
    <property type="entry name" value="GAF"/>
    <property type="match status" value="1"/>
</dbReference>
<dbReference type="InterPro" id="IPR001789">
    <property type="entry name" value="Sig_transdc_resp-reg_receiver"/>
</dbReference>